<dbReference type="InterPro" id="IPR011047">
    <property type="entry name" value="Quinoprotein_ADH-like_sf"/>
</dbReference>
<evidence type="ECO:0000313" key="7">
    <source>
        <dbReference type="EMBL" id="MFD0930003.1"/>
    </source>
</evidence>
<dbReference type="Proteomes" id="UP001597106">
    <property type="component" value="Unassembled WGS sequence"/>
</dbReference>
<keyword evidence="2 4" id="KW-0472">Membrane</keyword>
<comment type="subcellular location">
    <subcellularLocation>
        <location evidence="4">Cell outer membrane</location>
        <topology evidence="4">Lipid-anchor</topology>
    </subcellularLocation>
</comment>
<comment type="function">
    <text evidence="4">Part of the outer membrane protein assembly complex, which is involved in assembly and insertion of beta-barrel proteins into the outer membrane.</text>
</comment>
<feature type="signal peptide" evidence="5">
    <location>
        <begin position="1"/>
        <end position="34"/>
    </location>
</feature>
<name>A0ABW3GHV1_9PROT</name>
<evidence type="ECO:0000256" key="1">
    <source>
        <dbReference type="ARBA" id="ARBA00022729"/>
    </source>
</evidence>
<feature type="chain" id="PRO_5046322160" description="Outer membrane protein assembly factor BamB" evidence="5">
    <location>
        <begin position="35"/>
        <end position="404"/>
    </location>
</feature>
<dbReference type="InterPro" id="IPR002372">
    <property type="entry name" value="PQQ_rpt_dom"/>
</dbReference>
<proteinExistence type="inferred from homology"/>
<comment type="similarity">
    <text evidence="4">Belongs to the BamB family.</text>
</comment>
<dbReference type="HAMAP" id="MF_00923">
    <property type="entry name" value="OM_assembly_BamB"/>
    <property type="match status" value="1"/>
</dbReference>
<keyword evidence="8" id="KW-1185">Reference proteome</keyword>
<keyword evidence="3 4" id="KW-0998">Cell outer membrane</keyword>
<reference evidence="8" key="1">
    <citation type="journal article" date="2019" name="Int. J. Syst. Evol. Microbiol.">
        <title>The Global Catalogue of Microorganisms (GCM) 10K type strain sequencing project: providing services to taxonomists for standard genome sequencing and annotation.</title>
        <authorList>
            <consortium name="The Broad Institute Genomics Platform"/>
            <consortium name="The Broad Institute Genome Sequencing Center for Infectious Disease"/>
            <person name="Wu L."/>
            <person name="Ma J."/>
        </authorList>
    </citation>
    <scope>NUCLEOTIDE SEQUENCE [LARGE SCALE GENOMIC DNA]</scope>
    <source>
        <strain evidence="8">CCUG 59685</strain>
    </source>
</reference>
<dbReference type="PANTHER" id="PTHR34512">
    <property type="entry name" value="CELL SURFACE PROTEIN"/>
    <property type="match status" value="1"/>
</dbReference>
<keyword evidence="4" id="KW-0564">Palmitate</keyword>
<dbReference type="PROSITE" id="PS51257">
    <property type="entry name" value="PROKAR_LIPOPROTEIN"/>
    <property type="match status" value="1"/>
</dbReference>
<dbReference type="NCBIfam" id="TIGR03300">
    <property type="entry name" value="assembly_YfgL"/>
    <property type="match status" value="1"/>
</dbReference>
<organism evidence="7 8">
    <name type="scientific">Methylophilus glucosoxydans</name>
    <dbReference type="NCBI Taxonomy" id="752553"/>
    <lineage>
        <taxon>Bacteria</taxon>
        <taxon>Pseudomonadati</taxon>
        <taxon>Pseudomonadota</taxon>
        <taxon>Betaproteobacteria</taxon>
        <taxon>Nitrosomonadales</taxon>
        <taxon>Methylophilaceae</taxon>
        <taxon>Methylophilus</taxon>
    </lineage>
</organism>
<dbReference type="EMBL" id="JBHTJW010000002">
    <property type="protein sequence ID" value="MFD0930003.1"/>
    <property type="molecule type" value="Genomic_DNA"/>
</dbReference>
<dbReference type="RefSeq" id="WP_379075947.1">
    <property type="nucleotide sequence ID" value="NZ_JBHTJW010000002.1"/>
</dbReference>
<evidence type="ECO:0000259" key="6">
    <source>
        <dbReference type="Pfam" id="PF13360"/>
    </source>
</evidence>
<dbReference type="InterPro" id="IPR015943">
    <property type="entry name" value="WD40/YVTN_repeat-like_dom_sf"/>
</dbReference>
<keyword evidence="4" id="KW-0449">Lipoprotein</keyword>
<evidence type="ECO:0000256" key="3">
    <source>
        <dbReference type="ARBA" id="ARBA00023237"/>
    </source>
</evidence>
<dbReference type="InterPro" id="IPR018391">
    <property type="entry name" value="PQQ_b-propeller_rpt"/>
</dbReference>
<protein>
    <recommendedName>
        <fullName evidence="4">Outer membrane protein assembly factor BamB</fullName>
    </recommendedName>
</protein>
<dbReference type="Gene3D" id="2.130.10.10">
    <property type="entry name" value="YVTN repeat-like/Quinoprotein amine dehydrogenase"/>
    <property type="match status" value="1"/>
</dbReference>
<evidence type="ECO:0000256" key="4">
    <source>
        <dbReference type="HAMAP-Rule" id="MF_00923"/>
    </source>
</evidence>
<keyword evidence="1 4" id="KW-0732">Signal</keyword>
<evidence type="ECO:0000256" key="2">
    <source>
        <dbReference type="ARBA" id="ARBA00023136"/>
    </source>
</evidence>
<dbReference type="SMART" id="SM00564">
    <property type="entry name" value="PQQ"/>
    <property type="match status" value="7"/>
</dbReference>
<gene>
    <name evidence="4 7" type="primary">bamB</name>
    <name evidence="7" type="ORF">ACFQ1T_09460</name>
</gene>
<dbReference type="Pfam" id="PF13360">
    <property type="entry name" value="PQQ_2"/>
    <property type="match status" value="1"/>
</dbReference>
<feature type="domain" description="Pyrrolo-quinoline quinone repeat" evidence="6">
    <location>
        <begin position="99"/>
        <end position="329"/>
    </location>
</feature>
<accession>A0ABW3GHV1</accession>
<sequence>MKLNVAAMPVPSHRLKQWTLVALCFIGSSLTACTAFNDVKTNLSESIFGAEPANPPVELEEIKSSYETRVQWSTDVGEAGRFSYVPVLADNMVYAVNAEGSVMQLSAENGKTLWQTELGEPISSGAGLGGGLVLVGTSKGHVYALNLNGRKLWSAVLSSEIQGSPRYYDGTVIVRTTDHHIYGIDAADGRRKWSYERATPSLSLKTHAGIVVDGGAIYAGFPGGKLVAIRADNGKLIWEATVAQPKGVTEIERIADITSLPFVDGPLVYVVAYQGKVAAVDRQRGQVVWSRDISSYVGLTAENNKVYLSHTIGSVYSLDASNGKTFWRQGNLGYRNLTVPLPLSNIVAVGDLEGYVHLLSQDDGSFVGRLQLGSKPLMALIAGTNANQFLAQSRDGHLYAVTYK</sequence>
<dbReference type="InterPro" id="IPR017687">
    <property type="entry name" value="BamB"/>
</dbReference>
<dbReference type="SUPFAM" id="SSF50998">
    <property type="entry name" value="Quinoprotein alcohol dehydrogenase-like"/>
    <property type="match status" value="1"/>
</dbReference>
<evidence type="ECO:0000313" key="8">
    <source>
        <dbReference type="Proteomes" id="UP001597106"/>
    </source>
</evidence>
<dbReference type="PANTHER" id="PTHR34512:SF30">
    <property type="entry name" value="OUTER MEMBRANE PROTEIN ASSEMBLY FACTOR BAMB"/>
    <property type="match status" value="1"/>
</dbReference>
<evidence type="ECO:0000256" key="5">
    <source>
        <dbReference type="SAM" id="SignalP"/>
    </source>
</evidence>
<comment type="subunit">
    <text evidence="4">Part of the Bam complex.</text>
</comment>
<comment type="caution">
    <text evidence="7">The sequence shown here is derived from an EMBL/GenBank/DDBJ whole genome shotgun (WGS) entry which is preliminary data.</text>
</comment>